<comment type="caution">
    <text evidence="2">The sequence shown here is derived from an EMBL/GenBank/DDBJ whole genome shotgun (WGS) entry which is preliminary data.</text>
</comment>
<protein>
    <submittedName>
        <fullName evidence="2">Uncharacterized protein DUF222</fullName>
    </submittedName>
</protein>
<evidence type="ECO:0000259" key="1">
    <source>
        <dbReference type="Pfam" id="PF02720"/>
    </source>
</evidence>
<dbReference type="RefSeq" id="WP_146240586.1">
    <property type="nucleotide sequence ID" value="NZ_QJSP01000047.1"/>
</dbReference>
<proteinExistence type="predicted"/>
<dbReference type="EMBL" id="QJSP01000047">
    <property type="protein sequence ID" value="PYE11101.1"/>
    <property type="molecule type" value="Genomic_DNA"/>
</dbReference>
<feature type="non-terminal residue" evidence="2">
    <location>
        <position position="174"/>
    </location>
</feature>
<accession>A0A318RCQ4</accession>
<gene>
    <name evidence="2" type="ORF">DFR67_1471</name>
</gene>
<keyword evidence="3" id="KW-1185">Reference proteome</keyword>
<dbReference type="InterPro" id="IPR003870">
    <property type="entry name" value="DUF222"/>
</dbReference>
<evidence type="ECO:0000313" key="2">
    <source>
        <dbReference type="EMBL" id="PYE11101.1"/>
    </source>
</evidence>
<name>A0A318RCQ4_WILLI</name>
<dbReference type="Proteomes" id="UP000247591">
    <property type="component" value="Unassembled WGS sequence"/>
</dbReference>
<reference evidence="2 3" key="1">
    <citation type="submission" date="2018-06" db="EMBL/GenBank/DDBJ databases">
        <title>Genomic Encyclopedia of Type Strains, Phase IV (KMG-IV): sequencing the most valuable type-strain genomes for metagenomic binning, comparative biology and taxonomic classification.</title>
        <authorList>
            <person name="Goeker M."/>
        </authorList>
    </citation>
    <scope>NUCLEOTIDE SEQUENCE [LARGE SCALE GENOMIC DNA]</scope>
    <source>
        <strain evidence="2 3">DSM 45521</strain>
    </source>
</reference>
<evidence type="ECO:0000313" key="3">
    <source>
        <dbReference type="Proteomes" id="UP000247591"/>
    </source>
</evidence>
<dbReference type="Pfam" id="PF02720">
    <property type="entry name" value="DUF222"/>
    <property type="match status" value="1"/>
</dbReference>
<sequence length="174" mass="19546">MFEGGDVEVQRAAGIGPAKWLRPNELLRNCERSVAAQSYFEWVRYDSAAQLHRLVVAPLEDTPVGLRAVDPFAVCAAQLAAAQQITQQGAENYLTRALALRDRLPHVKQLLKEGQVAAHHIAEIVSRTDLIDGTEHVADIDRDIAEQLRRRGSWSKNRIRDMVDTMIMLRDPDL</sequence>
<organism evidence="2 3">
    <name type="scientific">Williamsia limnetica</name>
    <dbReference type="NCBI Taxonomy" id="882452"/>
    <lineage>
        <taxon>Bacteria</taxon>
        <taxon>Bacillati</taxon>
        <taxon>Actinomycetota</taxon>
        <taxon>Actinomycetes</taxon>
        <taxon>Mycobacteriales</taxon>
        <taxon>Nocardiaceae</taxon>
        <taxon>Williamsia</taxon>
    </lineage>
</organism>
<dbReference type="OrthoDB" id="5244772at2"/>
<feature type="domain" description="DUF222" evidence="1">
    <location>
        <begin position="66"/>
        <end position="173"/>
    </location>
</feature>
<dbReference type="AlphaFoldDB" id="A0A318RCQ4"/>